<protein>
    <submittedName>
        <fullName evidence="1">Putative tail tape measure protein</fullName>
    </submittedName>
</protein>
<gene>
    <name evidence="2" type="ORF">MM415A00805_0009</name>
    <name evidence="1" type="ORF">MM415B00468_0045</name>
</gene>
<dbReference type="AlphaFoldDB" id="A0A6M3J5H5"/>
<dbReference type="EMBL" id="MT142401">
    <property type="protein sequence ID" value="QJA79982.1"/>
    <property type="molecule type" value="Genomic_DNA"/>
</dbReference>
<organism evidence="1">
    <name type="scientific">viral metagenome</name>
    <dbReference type="NCBI Taxonomy" id="1070528"/>
    <lineage>
        <taxon>unclassified sequences</taxon>
        <taxon>metagenomes</taxon>
        <taxon>organismal metagenomes</taxon>
    </lineage>
</organism>
<accession>A0A6M3J5H5</accession>
<sequence length="168" mass="17865">MSVPLMLGGIPIVLHAGAPELSEQDAGASTVLRMSDGAGYKMTRYQKMAGSISGQGWMPPGLDGLDYAEPLELRSTQVSTMQSTGLVFNLVSTPRPDQAPWAFALVGDEWLAAEVATVAGVATVTAVAGATQYQVWWFPVYSVFATRPPKSQSSSTATHSWSIAWEEA</sequence>
<evidence type="ECO:0000313" key="2">
    <source>
        <dbReference type="EMBL" id="QJA79982.1"/>
    </source>
</evidence>
<reference evidence="1" key="1">
    <citation type="submission" date="2020-03" db="EMBL/GenBank/DDBJ databases">
        <title>The deep terrestrial virosphere.</title>
        <authorList>
            <person name="Holmfeldt K."/>
            <person name="Nilsson E."/>
            <person name="Simone D."/>
            <person name="Lopez-Fernandez M."/>
            <person name="Wu X."/>
            <person name="de Brujin I."/>
            <person name="Lundin D."/>
            <person name="Andersson A."/>
            <person name="Bertilsson S."/>
            <person name="Dopson M."/>
        </authorList>
    </citation>
    <scope>NUCLEOTIDE SEQUENCE</scope>
    <source>
        <strain evidence="2">MM415A00805</strain>
        <strain evidence="1">MM415B00468</strain>
    </source>
</reference>
<dbReference type="EMBL" id="MT141525">
    <property type="protein sequence ID" value="QJA64758.1"/>
    <property type="molecule type" value="Genomic_DNA"/>
</dbReference>
<evidence type="ECO:0000313" key="1">
    <source>
        <dbReference type="EMBL" id="QJA64758.1"/>
    </source>
</evidence>
<name>A0A6M3J5H5_9ZZZZ</name>
<proteinExistence type="predicted"/>